<keyword evidence="4" id="KW-0411">Iron-sulfur</keyword>
<keyword evidence="1" id="KW-0949">S-adenosyl-L-methionine</keyword>
<evidence type="ECO:0000256" key="1">
    <source>
        <dbReference type="ARBA" id="ARBA00022691"/>
    </source>
</evidence>
<dbReference type="InterPro" id="IPR013785">
    <property type="entry name" value="Aldolase_TIM"/>
</dbReference>
<dbReference type="GO" id="GO:0003824">
    <property type="term" value="F:catalytic activity"/>
    <property type="evidence" value="ECO:0007669"/>
    <property type="project" value="InterPro"/>
</dbReference>
<dbReference type="EMBL" id="PPTS01000005">
    <property type="protein sequence ID" value="RDB64952.1"/>
    <property type="molecule type" value="Genomic_DNA"/>
</dbReference>
<keyword evidence="7" id="KW-1185">Reference proteome</keyword>
<dbReference type="CDD" id="cd01335">
    <property type="entry name" value="Radical_SAM"/>
    <property type="match status" value="1"/>
</dbReference>
<dbReference type="SUPFAM" id="SSF102114">
    <property type="entry name" value="Radical SAM enzymes"/>
    <property type="match status" value="1"/>
</dbReference>
<dbReference type="OrthoDB" id="6457556at2"/>
<evidence type="ECO:0000256" key="2">
    <source>
        <dbReference type="ARBA" id="ARBA00022723"/>
    </source>
</evidence>
<dbReference type="PROSITE" id="PS51918">
    <property type="entry name" value="RADICAL_SAM"/>
    <property type="match status" value="1"/>
</dbReference>
<dbReference type="GO" id="GO:0046872">
    <property type="term" value="F:metal ion binding"/>
    <property type="evidence" value="ECO:0007669"/>
    <property type="project" value="UniProtKB-KW"/>
</dbReference>
<dbReference type="PANTHER" id="PTHR43288:SF1">
    <property type="entry name" value="GLYCYL-RADICAL ENZYME ACTIVATING ENZYME MJ0021-RELATED"/>
    <property type="match status" value="1"/>
</dbReference>
<evidence type="ECO:0000313" key="7">
    <source>
        <dbReference type="Proteomes" id="UP000254000"/>
    </source>
</evidence>
<evidence type="ECO:0000256" key="3">
    <source>
        <dbReference type="ARBA" id="ARBA00023004"/>
    </source>
</evidence>
<dbReference type="Pfam" id="PF04055">
    <property type="entry name" value="Radical_SAM"/>
    <property type="match status" value="1"/>
</dbReference>
<evidence type="ECO:0000256" key="4">
    <source>
        <dbReference type="ARBA" id="ARBA00023014"/>
    </source>
</evidence>
<dbReference type="Proteomes" id="UP000254000">
    <property type="component" value="Unassembled WGS sequence"/>
</dbReference>
<protein>
    <submittedName>
        <fullName evidence="6">Radical SAM protein</fullName>
    </submittedName>
</protein>
<name>A0A369M0L8_9ACTN</name>
<comment type="caution">
    <text evidence="6">The sequence shown here is derived from an EMBL/GenBank/DDBJ whole genome shotgun (WGS) entry which is preliminary data.</text>
</comment>
<accession>A0A369M0L8</accession>
<evidence type="ECO:0000259" key="5">
    <source>
        <dbReference type="PROSITE" id="PS51918"/>
    </source>
</evidence>
<dbReference type="GO" id="GO:0051536">
    <property type="term" value="F:iron-sulfur cluster binding"/>
    <property type="evidence" value="ECO:0007669"/>
    <property type="project" value="UniProtKB-KW"/>
</dbReference>
<organism evidence="6 7">
    <name type="scientific">Gordonibacter pamelaeae</name>
    <dbReference type="NCBI Taxonomy" id="471189"/>
    <lineage>
        <taxon>Bacteria</taxon>
        <taxon>Bacillati</taxon>
        <taxon>Actinomycetota</taxon>
        <taxon>Coriobacteriia</taxon>
        <taxon>Eggerthellales</taxon>
        <taxon>Eggerthellaceae</taxon>
        <taxon>Gordonibacter</taxon>
    </lineage>
</organism>
<dbReference type="InterPro" id="IPR058240">
    <property type="entry name" value="rSAM_sf"/>
</dbReference>
<feature type="domain" description="Radical SAM core" evidence="5">
    <location>
        <begin position="70"/>
        <end position="301"/>
    </location>
</feature>
<dbReference type="GeneID" id="78359936"/>
<evidence type="ECO:0000313" key="6">
    <source>
        <dbReference type="EMBL" id="RDB64952.1"/>
    </source>
</evidence>
<dbReference type="AlphaFoldDB" id="A0A369M0L8"/>
<proteinExistence type="predicted"/>
<dbReference type="SFLD" id="SFLDS00029">
    <property type="entry name" value="Radical_SAM"/>
    <property type="match status" value="1"/>
</dbReference>
<keyword evidence="3" id="KW-0408">Iron</keyword>
<dbReference type="InterPro" id="IPR007197">
    <property type="entry name" value="rSAM"/>
</dbReference>
<keyword evidence="2" id="KW-0479">Metal-binding</keyword>
<dbReference type="Gene3D" id="3.20.20.70">
    <property type="entry name" value="Aldolase class I"/>
    <property type="match status" value="1"/>
</dbReference>
<gene>
    <name evidence="6" type="ORF">C1877_09560</name>
</gene>
<dbReference type="RefSeq" id="WP_114569036.1">
    <property type="nucleotide sequence ID" value="NZ_CABMMS010000005.1"/>
</dbReference>
<dbReference type="PANTHER" id="PTHR43288">
    <property type="entry name" value="BIOTIN SYNTHASE-RELATED PROTEIN, RADICAL SAM SUPERFAMILY"/>
    <property type="match status" value="1"/>
</dbReference>
<reference evidence="6 7" key="1">
    <citation type="journal article" date="2018" name="Elife">
        <title>Discovery and characterization of a prevalent human gut bacterial enzyme sufficient for the inactivation of a family of plant toxins.</title>
        <authorList>
            <person name="Koppel N."/>
            <person name="Bisanz J.E."/>
            <person name="Pandelia M.E."/>
            <person name="Turnbaugh P.J."/>
            <person name="Balskus E.P."/>
        </authorList>
    </citation>
    <scope>NUCLEOTIDE SEQUENCE [LARGE SCALE GENOMIC DNA]</scope>
    <source>
        <strain evidence="6 7">3C</strain>
    </source>
</reference>
<sequence length="436" mass="48276">MDLQGYRQAFDEAERDFEAAVEEYGLAFEREEASPREARVRTAASCGCRCENGASSLWRNWISPACLACRTGDETATFFVDLRCVKKCYFCFNPNQDHYEHFLSHERDIVAELEQAHAMGARFRCLAITGGEPLLHPEQVNAFLRHAGQLYPDAHTRLYTCGDLLDERSLQELAESGLDEIRFSIKPPDAGDGQDRVYELMEQAVGTIPAVVVEVPVIPGSLGQMKDLLVRSDALGISGVNLLEFCFPLHNAAEFAKRGFQLRKHPFKYLYNYWYGGGVPVAGSEAEALELLAFAEREGLRLGIHYCSSDNKNTGQIYQQNKAFFADPALRDAHPWMRADEGDRFLKCAKAFGEDARRAREWAEGAGVACGYDPDVPSLALADDDAAALEEACPSIVLAESVNVVEEREPDGAPGPGRAGARPELYLREVAVEPRA</sequence>